<dbReference type="Pfam" id="PF08223">
    <property type="entry name" value="PaaX_C"/>
    <property type="match status" value="1"/>
</dbReference>
<reference evidence="5 6" key="1">
    <citation type="submission" date="2019-03" db="EMBL/GenBank/DDBJ databases">
        <authorList>
            <person name="Gonzalez-Pimentel J.L."/>
        </authorList>
    </citation>
    <scope>NUCLEOTIDE SEQUENCE [LARGE SCALE GENOMIC DNA]</scope>
    <source>
        <strain evidence="5 6">JCM 31289</strain>
    </source>
</reference>
<feature type="domain" description="Transcriptional repressor PaaX-like N-terminal" evidence="2">
    <location>
        <begin position="41"/>
        <end position="110"/>
    </location>
</feature>
<dbReference type="PANTHER" id="PTHR30319:SF1">
    <property type="entry name" value="TRANSCRIPTIONAL REPRESSOR PAAX"/>
    <property type="match status" value="1"/>
</dbReference>
<dbReference type="Gene3D" id="1.20.58.1460">
    <property type="match status" value="1"/>
</dbReference>
<keyword evidence="6" id="KW-1185">Reference proteome</keyword>
<accession>A0A4Z0GNW8</accession>
<evidence type="ECO:0000313" key="6">
    <source>
        <dbReference type="Proteomes" id="UP000297948"/>
    </source>
</evidence>
<dbReference type="Pfam" id="PF07848">
    <property type="entry name" value="PaaX"/>
    <property type="match status" value="1"/>
</dbReference>
<dbReference type="InterPro" id="IPR013225">
    <property type="entry name" value="PaaX_C"/>
</dbReference>
<feature type="domain" description="Transcriptional repressor PaaX-like C-terminal" evidence="3">
    <location>
        <begin position="212"/>
        <end position="294"/>
    </location>
</feature>
<comment type="caution">
    <text evidence="5">The sequence shown here is derived from an EMBL/GenBank/DDBJ whole genome shotgun (WGS) entry which is preliminary data.</text>
</comment>
<evidence type="ECO:0000259" key="2">
    <source>
        <dbReference type="Pfam" id="PF07848"/>
    </source>
</evidence>
<feature type="domain" description="Transcriptional repressor PaaX-like central Cas2-like" evidence="4">
    <location>
        <begin position="129"/>
        <end position="204"/>
    </location>
</feature>
<proteinExistence type="predicted"/>
<dbReference type="Proteomes" id="UP000297948">
    <property type="component" value="Unassembled WGS sequence"/>
</dbReference>
<dbReference type="EMBL" id="SRID01000265">
    <property type="protein sequence ID" value="TGA98080.1"/>
    <property type="molecule type" value="Genomic_DNA"/>
</dbReference>
<dbReference type="InterPro" id="IPR036390">
    <property type="entry name" value="WH_DNA-bd_sf"/>
</dbReference>
<dbReference type="OrthoDB" id="2270427at2"/>
<sequence>MFLSTVNDLPNIVDRAYAVPVTHPEPAPRPETAADGGAPPRPQSLMLSFFGIHVLGTDTALSSASVIDAFARVEVGEDAVRSTLTRMVGRGLLERHRRGRRTYFSLTDRAAAVLADGERRIWRTGAVNRAWDGSWTLVGFSLPESWRRERHDLRSRLVWAGFGPIQSGLWAAPGRIDVAPLVADLGLGDRIRAFHGEAAAPTEAGRLLRTAFDTDAIAAGYRAFLARWGDGPAPAEARDDLGRQLLLHTDWLDLVRRDPHLPAEHLPEEWPAERAEGLFRELAARYEPEATRIAGEILDRWQPAEERPGG</sequence>
<feature type="region of interest" description="Disordered" evidence="1">
    <location>
        <begin position="20"/>
        <end position="40"/>
    </location>
</feature>
<dbReference type="GO" id="GO:0006351">
    <property type="term" value="P:DNA-templated transcription"/>
    <property type="evidence" value="ECO:0007669"/>
    <property type="project" value="InterPro"/>
</dbReference>
<organism evidence="5 6">
    <name type="scientific">Streptomyces palmae</name>
    <dbReference type="NCBI Taxonomy" id="1701085"/>
    <lineage>
        <taxon>Bacteria</taxon>
        <taxon>Bacillati</taxon>
        <taxon>Actinomycetota</taxon>
        <taxon>Actinomycetes</taxon>
        <taxon>Kitasatosporales</taxon>
        <taxon>Streptomycetaceae</taxon>
        <taxon>Streptomyces</taxon>
    </lineage>
</organism>
<gene>
    <name evidence="5" type="ORF">E4099_23135</name>
</gene>
<evidence type="ECO:0000256" key="1">
    <source>
        <dbReference type="SAM" id="MobiDB-lite"/>
    </source>
</evidence>
<dbReference type="InterPro" id="IPR011965">
    <property type="entry name" value="PaaX_trns_reg"/>
</dbReference>
<evidence type="ECO:0000313" key="5">
    <source>
        <dbReference type="EMBL" id="TGA98080.1"/>
    </source>
</evidence>
<dbReference type="InterPro" id="IPR048846">
    <property type="entry name" value="PaaX-like_central"/>
</dbReference>
<dbReference type="Pfam" id="PF20803">
    <property type="entry name" value="PaaX_M"/>
    <property type="match status" value="1"/>
</dbReference>
<dbReference type="AlphaFoldDB" id="A0A4Z0GNW8"/>
<dbReference type="InterPro" id="IPR012906">
    <property type="entry name" value="PaaX-like_N"/>
</dbReference>
<evidence type="ECO:0000259" key="4">
    <source>
        <dbReference type="Pfam" id="PF20803"/>
    </source>
</evidence>
<dbReference type="Gene3D" id="1.10.10.10">
    <property type="entry name" value="Winged helix-like DNA-binding domain superfamily/Winged helix DNA-binding domain"/>
    <property type="match status" value="1"/>
</dbReference>
<protein>
    <submittedName>
        <fullName evidence="5">PaaX family transcriptional regulator</fullName>
    </submittedName>
</protein>
<evidence type="ECO:0000259" key="3">
    <source>
        <dbReference type="Pfam" id="PF08223"/>
    </source>
</evidence>
<name>A0A4Z0GNW8_9ACTN</name>
<dbReference type="SUPFAM" id="SSF46785">
    <property type="entry name" value="Winged helix' DNA-binding domain"/>
    <property type="match status" value="1"/>
</dbReference>
<dbReference type="Gene3D" id="3.30.70.2650">
    <property type="match status" value="1"/>
</dbReference>
<dbReference type="InterPro" id="IPR036388">
    <property type="entry name" value="WH-like_DNA-bd_sf"/>
</dbReference>
<dbReference type="PANTHER" id="PTHR30319">
    <property type="entry name" value="PHENYLACETIC ACID REGULATOR-RELATED TRANSCRIPTIONAL REPRESSOR"/>
    <property type="match status" value="1"/>
</dbReference>
<dbReference type="PIRSF" id="PIRSF020623">
    <property type="entry name" value="PaaX"/>
    <property type="match status" value="1"/>
</dbReference>